<keyword evidence="1" id="KW-0378">Hydrolase</keyword>
<evidence type="ECO:0008006" key="4">
    <source>
        <dbReference type="Google" id="ProtNLM"/>
    </source>
</evidence>
<evidence type="ECO:0000313" key="3">
    <source>
        <dbReference type="Proteomes" id="UP000479710"/>
    </source>
</evidence>
<proteinExistence type="predicted"/>
<keyword evidence="3" id="KW-1185">Reference proteome</keyword>
<comment type="caution">
    <text evidence="2">The sequence shown here is derived from an EMBL/GenBank/DDBJ whole genome shotgun (WGS) entry which is preliminary data.</text>
</comment>
<dbReference type="AlphaFoldDB" id="A0A6G1D922"/>
<evidence type="ECO:0000313" key="2">
    <source>
        <dbReference type="EMBL" id="KAF0908812.1"/>
    </source>
</evidence>
<protein>
    <recommendedName>
        <fullName evidence="4">Endonuclease/exonuclease/phosphatase domain-containing protein</fullName>
    </recommendedName>
</protein>
<evidence type="ECO:0000256" key="1">
    <source>
        <dbReference type="ARBA" id="ARBA00022801"/>
    </source>
</evidence>
<dbReference type="GO" id="GO:0005737">
    <property type="term" value="C:cytoplasm"/>
    <property type="evidence" value="ECO:0007669"/>
    <property type="project" value="TreeGrafter"/>
</dbReference>
<dbReference type="GO" id="GO:0070260">
    <property type="term" value="F:5'-tyrosyl-DNA phosphodiesterase activity"/>
    <property type="evidence" value="ECO:0007669"/>
    <property type="project" value="TreeGrafter"/>
</dbReference>
<dbReference type="EMBL" id="SPHZ02000007">
    <property type="protein sequence ID" value="KAF0908812.1"/>
    <property type="molecule type" value="Genomic_DNA"/>
</dbReference>
<dbReference type="SUPFAM" id="SSF56219">
    <property type="entry name" value="DNase I-like"/>
    <property type="match status" value="1"/>
</dbReference>
<dbReference type="GO" id="GO:0006302">
    <property type="term" value="P:double-strand break repair"/>
    <property type="evidence" value="ECO:0007669"/>
    <property type="project" value="TreeGrafter"/>
</dbReference>
<dbReference type="InterPro" id="IPR036691">
    <property type="entry name" value="Endo/exonu/phosph_ase_sf"/>
</dbReference>
<dbReference type="OrthoDB" id="686169at2759"/>
<reference evidence="2 3" key="1">
    <citation type="submission" date="2019-11" db="EMBL/GenBank/DDBJ databases">
        <title>Whole genome sequence of Oryza granulata.</title>
        <authorList>
            <person name="Li W."/>
        </authorList>
    </citation>
    <scope>NUCLEOTIDE SEQUENCE [LARGE SCALE GENOMIC DNA]</scope>
    <source>
        <strain evidence="3">cv. Menghai</strain>
        <tissue evidence="2">Leaf</tissue>
    </source>
</reference>
<dbReference type="GO" id="GO:0003697">
    <property type="term" value="F:single-stranded DNA binding"/>
    <property type="evidence" value="ECO:0007669"/>
    <property type="project" value="TreeGrafter"/>
</dbReference>
<gene>
    <name evidence="2" type="ORF">E2562_028614</name>
</gene>
<dbReference type="InterPro" id="IPR051547">
    <property type="entry name" value="TDP2-like"/>
</dbReference>
<dbReference type="PANTHER" id="PTHR15822">
    <property type="entry name" value="TRAF AND TNF RECEPTOR-ASSOCIATED PROTEIN"/>
    <property type="match status" value="1"/>
</dbReference>
<organism evidence="2 3">
    <name type="scientific">Oryza meyeriana var. granulata</name>
    <dbReference type="NCBI Taxonomy" id="110450"/>
    <lineage>
        <taxon>Eukaryota</taxon>
        <taxon>Viridiplantae</taxon>
        <taxon>Streptophyta</taxon>
        <taxon>Embryophyta</taxon>
        <taxon>Tracheophyta</taxon>
        <taxon>Spermatophyta</taxon>
        <taxon>Magnoliopsida</taxon>
        <taxon>Liliopsida</taxon>
        <taxon>Poales</taxon>
        <taxon>Poaceae</taxon>
        <taxon>BOP clade</taxon>
        <taxon>Oryzoideae</taxon>
        <taxon>Oryzeae</taxon>
        <taxon>Oryzinae</taxon>
        <taxon>Oryza</taxon>
        <taxon>Oryza meyeriana</taxon>
    </lineage>
</organism>
<dbReference type="Proteomes" id="UP000479710">
    <property type="component" value="Unassembled WGS sequence"/>
</dbReference>
<sequence>MSSADKIKFMTYNVWSCEHVAVYRRIQAISALIVRHEPHVIFLQLIVLQEVTEYISSIFAEEHWWTKSRPPGLLSAWVYKPVSSEHCGGSAGHLFGSQRHRVCAATCRLEGPTPKDVGSKNRRTSAGLFLEHFDEDWNENVVLGGDLSWDDDLDGSLQLGSGWVDAWKELRGDDGGWTYDAVANPMLRGWRRPERKRPDRFVCKLWDFRLDSIEMVGVEPIPGVTHCDDKGNVLPVLPAHHFGLLLTIAPK</sequence>
<dbReference type="Gene3D" id="3.60.10.10">
    <property type="entry name" value="Endonuclease/exonuclease/phosphatase"/>
    <property type="match status" value="1"/>
</dbReference>
<accession>A0A6G1D922</accession>
<name>A0A6G1D922_9ORYZ</name>
<dbReference type="PANTHER" id="PTHR15822:SF20">
    <property type="entry name" value="ENDONUCLEASE_EXONUCLEASE_PHOSPHATASE DOMAIN-CONTAINING PROTEIN"/>
    <property type="match status" value="1"/>
</dbReference>